<protein>
    <recommendedName>
        <fullName evidence="1">Sugar 3,4-ketoisomerase QdtA cupin domain-containing protein</fullName>
    </recommendedName>
</protein>
<dbReference type="Gene3D" id="2.60.120.10">
    <property type="entry name" value="Jelly Rolls"/>
    <property type="match status" value="1"/>
</dbReference>
<organism evidence="2">
    <name type="scientific">marine metagenome</name>
    <dbReference type="NCBI Taxonomy" id="408172"/>
    <lineage>
        <taxon>unclassified sequences</taxon>
        <taxon>metagenomes</taxon>
        <taxon>ecological metagenomes</taxon>
    </lineage>
</organism>
<dbReference type="InterPro" id="IPR014710">
    <property type="entry name" value="RmlC-like_jellyroll"/>
</dbReference>
<gene>
    <name evidence="2" type="ORF">METZ01_LOCUS157983</name>
</gene>
<dbReference type="SUPFAM" id="SSF51182">
    <property type="entry name" value="RmlC-like cupins"/>
    <property type="match status" value="1"/>
</dbReference>
<accession>A0A382AUL6</accession>
<proteinExistence type="predicted"/>
<reference evidence="2" key="1">
    <citation type="submission" date="2018-05" db="EMBL/GenBank/DDBJ databases">
        <authorList>
            <person name="Lanie J.A."/>
            <person name="Ng W.-L."/>
            <person name="Kazmierczak K.M."/>
            <person name="Andrzejewski T.M."/>
            <person name="Davidsen T.M."/>
            <person name="Wayne K.J."/>
            <person name="Tettelin H."/>
            <person name="Glass J.I."/>
            <person name="Rusch D."/>
            <person name="Podicherti R."/>
            <person name="Tsui H.-C.T."/>
            <person name="Winkler M.E."/>
        </authorList>
    </citation>
    <scope>NUCLEOTIDE SEQUENCE</scope>
</reference>
<dbReference type="InterPro" id="IPR008894">
    <property type="entry name" value="QdtA_cupin_dom"/>
</dbReference>
<name>A0A382AUL6_9ZZZZ</name>
<dbReference type="InterPro" id="IPR011051">
    <property type="entry name" value="RmlC_Cupin_sf"/>
</dbReference>
<evidence type="ECO:0000259" key="1">
    <source>
        <dbReference type="Pfam" id="PF05523"/>
    </source>
</evidence>
<evidence type="ECO:0000313" key="2">
    <source>
        <dbReference type="EMBL" id="SVB05129.1"/>
    </source>
</evidence>
<feature type="domain" description="Sugar 3,4-ketoisomerase QdtA cupin" evidence="1">
    <location>
        <begin position="13"/>
        <end position="104"/>
    </location>
</feature>
<sequence>MTGSEYGINLEKHETKDIHDQHVNGNLTVIWRDWDNIIKNNPKMVYVSSINPKEVKGPHIHTRRESHFVCIEGKVVFVIKNDDGIYQEIISSDENPIMVYVPKNT</sequence>
<dbReference type="EMBL" id="UINC01026880">
    <property type="protein sequence ID" value="SVB05129.1"/>
    <property type="molecule type" value="Genomic_DNA"/>
</dbReference>
<dbReference type="AlphaFoldDB" id="A0A382AUL6"/>
<feature type="non-terminal residue" evidence="2">
    <location>
        <position position="105"/>
    </location>
</feature>
<dbReference type="Pfam" id="PF05523">
    <property type="entry name" value="FdtA"/>
    <property type="match status" value="1"/>
</dbReference>